<reference evidence="3 4" key="1">
    <citation type="submission" date="2020-08" db="EMBL/GenBank/DDBJ databases">
        <title>Genomic Encyclopedia of Type Strains, Phase IV (KMG-IV): sequencing the most valuable type-strain genomes for metagenomic binning, comparative biology and taxonomic classification.</title>
        <authorList>
            <person name="Goeker M."/>
        </authorList>
    </citation>
    <scope>NUCLEOTIDE SEQUENCE [LARGE SCALE GENOMIC DNA]</scope>
    <source>
        <strain evidence="3 4">DSM 23562</strain>
    </source>
</reference>
<accession>A0A7W9W734</accession>
<protein>
    <recommendedName>
        <fullName evidence="5">DUF4139 domain-containing protein</fullName>
    </recommendedName>
</protein>
<evidence type="ECO:0000256" key="1">
    <source>
        <dbReference type="SAM" id="Coils"/>
    </source>
</evidence>
<gene>
    <name evidence="3" type="ORF">HNQ39_002476</name>
</gene>
<evidence type="ECO:0000313" key="4">
    <source>
        <dbReference type="Proteomes" id="UP000520814"/>
    </source>
</evidence>
<proteinExistence type="predicted"/>
<evidence type="ECO:0008006" key="5">
    <source>
        <dbReference type="Google" id="ProtNLM"/>
    </source>
</evidence>
<evidence type="ECO:0000313" key="3">
    <source>
        <dbReference type="EMBL" id="MBB6050685.1"/>
    </source>
</evidence>
<feature type="compositionally biased region" description="Gly residues" evidence="2">
    <location>
        <begin position="324"/>
        <end position="334"/>
    </location>
</feature>
<dbReference type="AlphaFoldDB" id="A0A7W9W734"/>
<name>A0A7W9W734_ARMRO</name>
<dbReference type="EMBL" id="JACHGW010000002">
    <property type="protein sequence ID" value="MBB6050685.1"/>
    <property type="molecule type" value="Genomic_DNA"/>
</dbReference>
<feature type="coiled-coil region" evidence="1">
    <location>
        <begin position="602"/>
        <end position="674"/>
    </location>
</feature>
<keyword evidence="1" id="KW-0175">Coiled coil</keyword>
<evidence type="ECO:0000256" key="2">
    <source>
        <dbReference type="SAM" id="MobiDB-lite"/>
    </source>
</evidence>
<sequence length="684" mass="74796">MMVLPLIALVPAKLPEGDLPVRAVTLFSSGVAYTQREAEVSDNATIPLVFRTTQINDILKSLVLIDEKGKVQPAVYAAKDPVNRTLQSFAVDVTQPLDRNALLNRLRGQVVTASITTTRTTAAGYETSAKAFTGKLVSIEAKSLLSAEGKPSSVEFLNLLTESGLKTLRLDLVDEIAFEDPKVAKEFGEALTLLATGADDKRRSVTLRFAGQGKRRVQVGYISEAPLWKMSYRLLLGEKSYMQGWALVENTTDEDWSGVSLTLVSGRPISFIQDLYQPQYLARPVIGADLSVSPLPQVSEAAIDFAAKSDVGARAAIRNSIMRGQGGGQGGSQGFGAPAPSAPPAEAAVDGPALAGSVDAQASGEKQGELFTYKITSPVSLPRQQAAMIPVVAQDINAEKLSLYNAATDVRFPLHAVRLKNNTGLHLKGGPVTLFDGGIYAGDARMLDIPPGDSRILSYAVDLGLRGERQDKGGTSVETSLSIKRGVLTSTRKETIEVVYTFRNTSDKPRQVLVEHPYDPAYKLVAPAKFEERTPGLYRFQIAVPASKTENLIVKTERPLQETYALLDAELDFIEVTTRRKEGVSPKLKAALEDVLARRRKLQDLQSQIAEREGEVKQIEQDQSRIRQNMAVLERTSESYKNYVKQLDAQELRIQELRKQDSALRTQRATSERELKAFIDTLEV</sequence>
<feature type="region of interest" description="Disordered" evidence="2">
    <location>
        <begin position="322"/>
        <end position="349"/>
    </location>
</feature>
<feature type="compositionally biased region" description="Low complexity" evidence="2">
    <location>
        <begin position="335"/>
        <end position="348"/>
    </location>
</feature>
<organism evidence="3 4">
    <name type="scientific">Armatimonas rosea</name>
    <dbReference type="NCBI Taxonomy" id="685828"/>
    <lineage>
        <taxon>Bacteria</taxon>
        <taxon>Bacillati</taxon>
        <taxon>Armatimonadota</taxon>
        <taxon>Armatimonadia</taxon>
        <taxon>Armatimonadales</taxon>
        <taxon>Armatimonadaceae</taxon>
        <taxon>Armatimonas</taxon>
    </lineage>
</organism>
<comment type="caution">
    <text evidence="3">The sequence shown here is derived from an EMBL/GenBank/DDBJ whole genome shotgun (WGS) entry which is preliminary data.</text>
</comment>
<dbReference type="Proteomes" id="UP000520814">
    <property type="component" value="Unassembled WGS sequence"/>
</dbReference>
<keyword evidence="4" id="KW-1185">Reference proteome</keyword>
<dbReference type="RefSeq" id="WP_184196117.1">
    <property type="nucleotide sequence ID" value="NZ_JACHGW010000002.1"/>
</dbReference>